<dbReference type="EC" id="4.4.1.13" evidence="2"/>
<dbReference type="InterPro" id="IPR015422">
    <property type="entry name" value="PyrdxlP-dep_Trfase_small"/>
</dbReference>
<evidence type="ECO:0000313" key="8">
    <source>
        <dbReference type="Proteomes" id="UP000186104"/>
    </source>
</evidence>
<dbReference type="STRING" id="499555.BJL86_0835"/>
<dbReference type="Pfam" id="PF00155">
    <property type="entry name" value="Aminotran_1_2"/>
    <property type="match status" value="1"/>
</dbReference>
<keyword evidence="8" id="KW-1185">Reference proteome</keyword>
<dbReference type="GO" id="GO:0030170">
    <property type="term" value="F:pyridoxal phosphate binding"/>
    <property type="evidence" value="ECO:0007669"/>
    <property type="project" value="InterPro"/>
</dbReference>
<comment type="cofactor">
    <cofactor evidence="1">
        <name>pyridoxal 5'-phosphate</name>
        <dbReference type="ChEBI" id="CHEBI:597326"/>
    </cofactor>
</comment>
<protein>
    <recommendedName>
        <fullName evidence="2">cysteine-S-conjugate beta-lyase</fullName>
        <ecNumber evidence="2">4.4.1.13</ecNumber>
    </recommendedName>
</protein>
<evidence type="ECO:0000259" key="6">
    <source>
        <dbReference type="Pfam" id="PF00155"/>
    </source>
</evidence>
<evidence type="ECO:0000256" key="1">
    <source>
        <dbReference type="ARBA" id="ARBA00001933"/>
    </source>
</evidence>
<dbReference type="GO" id="GO:0047804">
    <property type="term" value="F:cysteine-S-conjugate beta-lyase activity"/>
    <property type="evidence" value="ECO:0007669"/>
    <property type="project" value="UniProtKB-EC"/>
</dbReference>
<dbReference type="PANTHER" id="PTHR43525">
    <property type="entry name" value="PROTEIN MALY"/>
    <property type="match status" value="1"/>
</dbReference>
<dbReference type="EMBL" id="CP015961">
    <property type="protein sequence ID" value="ANI91629.1"/>
    <property type="molecule type" value="Genomic_DNA"/>
</dbReference>
<dbReference type="CDD" id="cd00609">
    <property type="entry name" value="AAT_like"/>
    <property type="match status" value="1"/>
</dbReference>
<dbReference type="Gene3D" id="3.90.1150.10">
    <property type="entry name" value="Aspartate Aminotransferase, domain 1"/>
    <property type="match status" value="1"/>
</dbReference>
<accession>A0A173LIL7</accession>
<dbReference type="RefSeq" id="WP_067472232.1">
    <property type="nucleotide sequence ID" value="NZ_CP015961.1"/>
</dbReference>
<evidence type="ECO:0000313" key="7">
    <source>
        <dbReference type="EMBL" id="ANI91629.1"/>
    </source>
</evidence>
<dbReference type="AlphaFoldDB" id="A0A173LIL7"/>
<evidence type="ECO:0000256" key="3">
    <source>
        <dbReference type="ARBA" id="ARBA00022898"/>
    </source>
</evidence>
<dbReference type="InterPro" id="IPR015424">
    <property type="entry name" value="PyrdxlP-dep_Trfase"/>
</dbReference>
<dbReference type="Gene3D" id="3.40.640.10">
    <property type="entry name" value="Type I PLP-dependent aspartate aminotransferase-like (Major domain)"/>
    <property type="match status" value="1"/>
</dbReference>
<dbReference type="Proteomes" id="UP000186104">
    <property type="component" value="Chromosome"/>
</dbReference>
<gene>
    <name evidence="7" type="ORF">BJL86_0835</name>
</gene>
<dbReference type="KEGG" id="dtm:BJL86_0835"/>
<dbReference type="PANTHER" id="PTHR43525:SF2">
    <property type="entry name" value="CYSTATHIONINE BETA-LYASE-RELATED"/>
    <property type="match status" value="1"/>
</dbReference>
<dbReference type="OrthoDB" id="3224382at2"/>
<reference evidence="7 8" key="1">
    <citation type="submission" date="2016-06" db="EMBL/GenBank/DDBJ databases">
        <title>Complete genome sequence of a saline-alkali tolerant type strain Dietzia timorensis ID05-A0528T.</title>
        <authorList>
            <person name="Wu X."/>
        </authorList>
    </citation>
    <scope>NUCLEOTIDE SEQUENCE [LARGE SCALE GENOMIC DNA]</scope>
    <source>
        <strain evidence="7 8">ID05-A0528</strain>
    </source>
</reference>
<dbReference type="SUPFAM" id="SSF53383">
    <property type="entry name" value="PLP-dependent transferases"/>
    <property type="match status" value="1"/>
</dbReference>
<comment type="similarity">
    <text evidence="5">Belongs to the class-II pyridoxal-phosphate-dependent aminotransferase family. MalY/PatB cystathionine beta-lyase subfamily.</text>
</comment>
<keyword evidence="4 7" id="KW-0456">Lyase</keyword>
<evidence type="ECO:0000256" key="5">
    <source>
        <dbReference type="ARBA" id="ARBA00037974"/>
    </source>
</evidence>
<organism evidence="7 8">
    <name type="scientific">Dietzia timorensis</name>
    <dbReference type="NCBI Taxonomy" id="499555"/>
    <lineage>
        <taxon>Bacteria</taxon>
        <taxon>Bacillati</taxon>
        <taxon>Actinomycetota</taxon>
        <taxon>Actinomycetes</taxon>
        <taxon>Mycobacteriales</taxon>
        <taxon>Dietziaceae</taxon>
        <taxon>Dietzia</taxon>
    </lineage>
</organism>
<evidence type="ECO:0000256" key="4">
    <source>
        <dbReference type="ARBA" id="ARBA00023239"/>
    </source>
</evidence>
<feature type="domain" description="Aminotransferase class I/classII large" evidence="6">
    <location>
        <begin position="78"/>
        <end position="370"/>
    </location>
</feature>
<name>A0A173LIL7_9ACTN</name>
<dbReference type="InterPro" id="IPR004839">
    <property type="entry name" value="Aminotransferase_I/II_large"/>
</dbReference>
<proteinExistence type="inferred from homology"/>
<dbReference type="InterPro" id="IPR015421">
    <property type="entry name" value="PyrdxlP-dep_Trfase_major"/>
</dbReference>
<dbReference type="InterPro" id="IPR051798">
    <property type="entry name" value="Class-II_PLP-Dep_Aminotrans"/>
</dbReference>
<evidence type="ECO:0000256" key="2">
    <source>
        <dbReference type="ARBA" id="ARBA00012224"/>
    </source>
</evidence>
<sequence>MSFPLDLELSALRARRSEKWVSYPEDVLPLFVAESDVALAPPIAERLAAAVADGDTGYSADADGLRDIVSQYYTRYGVESAPGDVMPVYDVGVGVRAALAEFVPSGGRVVHHVPVYMPFPGWIRRAGHEPAPVPFAEDGGINLPAIEAELAAGARAVLLCHPHNPTGRIHPQSELAALAELADSYGAIVVSDEIWAPMALPGHEFRSFLAASNTARKVGFAISSASKTWNLAGLKCAFVITGNRAQYTLPPYLAGAAGHLGSLAARVALTEGEPWREQLMAALDENVDLLEQLLAEHLPKATMVRPESTYIAWIDASAYPELGDNPAKVFLSEAKVAFSPGIAFGPGGEGHFRVNFACNPAVLTEAFERVGRVVAAKAD</sequence>
<keyword evidence="3" id="KW-0663">Pyridoxal phosphate</keyword>